<dbReference type="AlphaFoldDB" id="A0A1C3WP26"/>
<organism evidence="1 2">
    <name type="scientific">Bradyrhizobium shewense</name>
    <dbReference type="NCBI Taxonomy" id="1761772"/>
    <lineage>
        <taxon>Bacteria</taxon>
        <taxon>Pseudomonadati</taxon>
        <taxon>Pseudomonadota</taxon>
        <taxon>Alphaproteobacteria</taxon>
        <taxon>Hyphomicrobiales</taxon>
        <taxon>Nitrobacteraceae</taxon>
        <taxon>Bradyrhizobium</taxon>
    </lineage>
</organism>
<evidence type="ECO:0000313" key="1">
    <source>
        <dbReference type="EMBL" id="SCB41474.1"/>
    </source>
</evidence>
<keyword evidence="2" id="KW-1185">Reference proteome</keyword>
<reference evidence="2" key="1">
    <citation type="submission" date="2016-08" db="EMBL/GenBank/DDBJ databases">
        <authorList>
            <person name="Varghese N."/>
            <person name="Submissions Spin"/>
        </authorList>
    </citation>
    <scope>NUCLEOTIDE SEQUENCE [LARGE SCALE GENOMIC DNA]</scope>
    <source>
        <strain evidence="2">ERR11</strain>
    </source>
</reference>
<dbReference type="EMBL" id="FMAI01000008">
    <property type="protein sequence ID" value="SCB41474.1"/>
    <property type="molecule type" value="Genomic_DNA"/>
</dbReference>
<sequence>MRQAETGLAMCVRPLIVTLIRKMMMRFESFGAFSCDQKLFAHFSETGTAIFTIEQVQYGGHDHPHRLTFDLQIFHRKFSR</sequence>
<proteinExistence type="predicted"/>
<protein>
    <submittedName>
        <fullName evidence="1">Uncharacterized protein</fullName>
    </submittedName>
</protein>
<gene>
    <name evidence="1" type="ORF">GA0061098_1008300</name>
</gene>
<accession>A0A1C3WP26</accession>
<dbReference type="Proteomes" id="UP000199184">
    <property type="component" value="Unassembled WGS sequence"/>
</dbReference>
<name>A0A1C3WP26_9BRAD</name>
<evidence type="ECO:0000313" key="2">
    <source>
        <dbReference type="Proteomes" id="UP000199184"/>
    </source>
</evidence>